<dbReference type="GO" id="GO:0016853">
    <property type="term" value="F:isomerase activity"/>
    <property type="evidence" value="ECO:0007669"/>
    <property type="project" value="InterPro"/>
</dbReference>
<dbReference type="InterPro" id="IPR017552">
    <property type="entry name" value="PHI/rmpB"/>
</dbReference>
<dbReference type="RefSeq" id="WP_190920751.1">
    <property type="nucleotide sequence ID" value="NZ_JACXIZ010000043.1"/>
</dbReference>
<dbReference type="CDD" id="cd05005">
    <property type="entry name" value="SIS_PHI"/>
    <property type="match status" value="1"/>
</dbReference>
<evidence type="ECO:0000313" key="3">
    <source>
        <dbReference type="EMBL" id="MBD2847644.1"/>
    </source>
</evidence>
<evidence type="ECO:0000256" key="1">
    <source>
        <dbReference type="ARBA" id="ARBA00009235"/>
    </source>
</evidence>
<dbReference type="SUPFAM" id="SSF53697">
    <property type="entry name" value="SIS domain"/>
    <property type="match status" value="1"/>
</dbReference>
<evidence type="ECO:0000313" key="4">
    <source>
        <dbReference type="Proteomes" id="UP000621560"/>
    </source>
</evidence>
<dbReference type="Pfam" id="PF01380">
    <property type="entry name" value="SIS"/>
    <property type="match status" value="1"/>
</dbReference>
<dbReference type="EMBL" id="JACXIZ010000043">
    <property type="protein sequence ID" value="MBD2847644.1"/>
    <property type="molecule type" value="Genomic_DNA"/>
</dbReference>
<dbReference type="GO" id="GO:1901135">
    <property type="term" value="P:carbohydrate derivative metabolic process"/>
    <property type="evidence" value="ECO:0007669"/>
    <property type="project" value="InterPro"/>
</dbReference>
<comment type="caution">
    <text evidence="3">The sequence shown here is derived from an EMBL/GenBank/DDBJ whole genome shotgun (WGS) entry which is preliminary data.</text>
</comment>
<name>A0A927BYA8_9BACL</name>
<sequence length="182" mass="18967">MNAAMRVVGEVADAVSAIDERELARLVETIDRAGAVFVAGAGRSGLMGRALAMRLMHLGLRAYVVGETITPAIGPDDLLLIGSGSGETASLVGMADKAGEIGAAVAVATTRPESTLARKARLTLTLPGSAKEHNSGERGTIQPMASLFEQTLLLAYDAAVICLMERRGMSAERMYGSHANLE</sequence>
<proteinExistence type="inferred from homology"/>
<dbReference type="PROSITE" id="PS51464">
    <property type="entry name" value="SIS"/>
    <property type="match status" value="1"/>
</dbReference>
<accession>A0A927BYA8</accession>
<dbReference type="PANTHER" id="PTHR43443">
    <property type="entry name" value="3-HEXULOSE-6-PHOSPHATE ISOMERASE"/>
    <property type="match status" value="1"/>
</dbReference>
<dbReference type="Proteomes" id="UP000621560">
    <property type="component" value="Unassembled WGS sequence"/>
</dbReference>
<gene>
    <name evidence="3" type="primary">hxlB</name>
    <name evidence="3" type="ORF">IDH44_20835</name>
</gene>
<reference evidence="3" key="1">
    <citation type="submission" date="2020-09" db="EMBL/GenBank/DDBJ databases">
        <title>A novel bacterium of genus Paenibacillus, isolated from South China Sea.</title>
        <authorList>
            <person name="Huang H."/>
            <person name="Mo K."/>
            <person name="Hu Y."/>
        </authorList>
    </citation>
    <scope>NUCLEOTIDE SEQUENCE</scope>
    <source>
        <strain evidence="3">IB182496</strain>
    </source>
</reference>
<keyword evidence="4" id="KW-1185">Reference proteome</keyword>
<dbReference type="Gene3D" id="3.40.50.10490">
    <property type="entry name" value="Glucose-6-phosphate isomerase like protein, domain 1"/>
    <property type="match status" value="1"/>
</dbReference>
<dbReference type="AlphaFoldDB" id="A0A927BYA8"/>
<feature type="domain" description="SIS" evidence="2">
    <location>
        <begin position="26"/>
        <end position="169"/>
    </location>
</feature>
<organism evidence="3 4">
    <name type="scientific">Paenibacillus sabuli</name>
    <dbReference type="NCBI Taxonomy" id="2772509"/>
    <lineage>
        <taxon>Bacteria</taxon>
        <taxon>Bacillati</taxon>
        <taxon>Bacillota</taxon>
        <taxon>Bacilli</taxon>
        <taxon>Bacillales</taxon>
        <taxon>Paenibacillaceae</taxon>
        <taxon>Paenibacillus</taxon>
    </lineage>
</organism>
<dbReference type="InterPro" id="IPR046348">
    <property type="entry name" value="SIS_dom_sf"/>
</dbReference>
<comment type="similarity">
    <text evidence="1">Belongs to the SIS family. PHI subfamily.</text>
</comment>
<evidence type="ECO:0000259" key="2">
    <source>
        <dbReference type="PROSITE" id="PS51464"/>
    </source>
</evidence>
<protein>
    <submittedName>
        <fullName evidence="3">6-phospho-3-hexuloisomerase</fullName>
    </submittedName>
</protein>
<dbReference type="GO" id="GO:0097367">
    <property type="term" value="F:carbohydrate derivative binding"/>
    <property type="evidence" value="ECO:0007669"/>
    <property type="project" value="InterPro"/>
</dbReference>
<dbReference type="PANTHER" id="PTHR43443:SF1">
    <property type="entry name" value="3-HEXULOSE-6-PHOSPHATE ISOMERASE"/>
    <property type="match status" value="1"/>
</dbReference>
<dbReference type="NCBIfam" id="TIGR03127">
    <property type="entry name" value="RuMP_HxlB"/>
    <property type="match status" value="1"/>
</dbReference>
<dbReference type="InterPro" id="IPR001347">
    <property type="entry name" value="SIS_dom"/>
</dbReference>